<dbReference type="InterPro" id="IPR058334">
    <property type="entry name" value="DUF8021"/>
</dbReference>
<dbReference type="KEGG" id="mabb:MASS_0580"/>
<evidence type="ECO:0000313" key="3">
    <source>
        <dbReference type="Proteomes" id="UP000013961"/>
    </source>
</evidence>
<dbReference type="EMBL" id="CP004374">
    <property type="protein sequence ID" value="AGM27182.1"/>
    <property type="molecule type" value="Genomic_DNA"/>
</dbReference>
<feature type="domain" description="DUF8021" evidence="1">
    <location>
        <begin position="19"/>
        <end position="133"/>
    </location>
</feature>
<gene>
    <name evidence="2" type="ORF">MASS_0580</name>
</gene>
<dbReference type="AlphaFoldDB" id="A0AB33A5Y1"/>
<evidence type="ECO:0000259" key="1">
    <source>
        <dbReference type="Pfam" id="PF26061"/>
    </source>
</evidence>
<proteinExistence type="predicted"/>
<dbReference type="Proteomes" id="UP000013961">
    <property type="component" value="Chromosome"/>
</dbReference>
<accession>A0AB33A5Y1</accession>
<name>A0AB33A5Y1_9MYCO</name>
<protein>
    <recommendedName>
        <fullName evidence="1">DUF8021 domain-containing protein</fullName>
    </recommendedName>
</protein>
<organism evidence="2 3">
    <name type="scientific">Mycobacteroides abscessus subsp. bolletii 50594</name>
    <dbReference type="NCBI Taxonomy" id="1303024"/>
    <lineage>
        <taxon>Bacteria</taxon>
        <taxon>Bacillati</taxon>
        <taxon>Actinomycetota</taxon>
        <taxon>Actinomycetes</taxon>
        <taxon>Mycobacteriales</taxon>
        <taxon>Mycobacteriaceae</taxon>
        <taxon>Mycobacteroides</taxon>
        <taxon>Mycobacteroides abscessus</taxon>
    </lineage>
</organism>
<sequence>MIPVRSWPYATSVSTPGASDEARIAAANAYIEALVTHQADAVPFTPECVRIEQGVKTGFSGDHLRRSLNNGPQFRLIAAASNRQFRVEGDDVVASFVIETKAKVAGWRVVAKVDETFRIPADDPRIHHIRAIFVPKLTRV</sequence>
<dbReference type="Pfam" id="PF26061">
    <property type="entry name" value="DUF8021"/>
    <property type="match status" value="1"/>
</dbReference>
<evidence type="ECO:0000313" key="2">
    <source>
        <dbReference type="EMBL" id="AGM27182.1"/>
    </source>
</evidence>
<reference evidence="2 3" key="1">
    <citation type="journal article" date="2013" name="Genome Announc.">
        <title>Complete Genome Sequence of Mycobacterium massiliense Clinical Strain Asan 50594, Belonging to the Type II Genotype.</title>
        <authorList>
            <person name="Kim B.J."/>
            <person name="Kim B.R."/>
            <person name="Hong S.H."/>
            <person name="Seok S.H."/>
            <person name="Kook Y.H."/>
            <person name="Kim B.J."/>
        </authorList>
    </citation>
    <scope>NUCLEOTIDE SEQUENCE [LARGE SCALE GENOMIC DNA]</scope>
    <source>
        <strain evidence="2 3">50594</strain>
    </source>
</reference>